<reference evidence="3 4" key="1">
    <citation type="journal article" date="2022" name="G3 (Bethesda)">
        <title>Evaluating Illumina-, Nanopore-, and PacBio-based genome assembly strategies with the bald notothen, Trematomus borchgrevinki.</title>
        <authorList>
            <person name="Rayamajhi N."/>
            <person name="Cheng C.C."/>
            <person name="Catchen J.M."/>
        </authorList>
    </citation>
    <scope>NUCLEOTIDE SEQUENCE [LARGE SCALE GENOMIC DNA]</scope>
    <source>
        <strain evidence="3">AGRC-2024</strain>
    </source>
</reference>
<dbReference type="EMBL" id="JBIYXZ010002075">
    <property type="protein sequence ID" value="KAL3057425.1"/>
    <property type="molecule type" value="Genomic_DNA"/>
</dbReference>
<feature type="signal peptide" evidence="2">
    <location>
        <begin position="1"/>
        <end position="17"/>
    </location>
</feature>
<gene>
    <name evidence="3" type="ORF">OYC64_007827</name>
</gene>
<name>A0ABD2GUX1_PAGBO</name>
<keyword evidence="4" id="KW-1185">Reference proteome</keyword>
<reference evidence="3 4" key="2">
    <citation type="journal article" date="2024" name="G3 (Bethesda)">
        <title>The genome of the cryopelagic Antarctic bald notothen, Trematomus borchgrevinki.</title>
        <authorList>
            <person name="Rayamajhi N."/>
            <person name="Rivera-Colon A.G."/>
            <person name="Minhas B.F."/>
            <person name="Cheng C.C."/>
            <person name="Catchen J.M."/>
        </authorList>
    </citation>
    <scope>NUCLEOTIDE SEQUENCE [LARGE SCALE GENOMIC DNA]</scope>
    <source>
        <strain evidence="3">AGRC-2024</strain>
    </source>
</reference>
<feature type="chain" id="PRO_5044753810" description="Hepcidin" evidence="2">
    <location>
        <begin position="18"/>
        <end position="55"/>
    </location>
</feature>
<accession>A0ABD2GUX1</accession>
<feature type="region of interest" description="Disordered" evidence="1">
    <location>
        <begin position="16"/>
        <end position="55"/>
    </location>
</feature>
<evidence type="ECO:0000313" key="3">
    <source>
        <dbReference type="EMBL" id="KAL3057425.1"/>
    </source>
</evidence>
<protein>
    <recommendedName>
        <fullName evidence="5">Hepcidin</fullName>
    </recommendedName>
</protein>
<evidence type="ECO:0000256" key="1">
    <source>
        <dbReference type="SAM" id="MobiDB-lite"/>
    </source>
</evidence>
<proteinExistence type="predicted"/>
<evidence type="ECO:0000313" key="4">
    <source>
        <dbReference type="Proteomes" id="UP001619887"/>
    </source>
</evidence>
<dbReference type="Proteomes" id="UP001619887">
    <property type="component" value="Unassembled WGS sequence"/>
</dbReference>
<organism evidence="3 4">
    <name type="scientific">Pagothenia borchgrevinki</name>
    <name type="common">Bald rockcod</name>
    <name type="synonym">Trematomus borchgrevinki</name>
    <dbReference type="NCBI Taxonomy" id="8213"/>
    <lineage>
        <taxon>Eukaryota</taxon>
        <taxon>Metazoa</taxon>
        <taxon>Chordata</taxon>
        <taxon>Craniata</taxon>
        <taxon>Vertebrata</taxon>
        <taxon>Euteleostomi</taxon>
        <taxon>Actinopterygii</taxon>
        <taxon>Neopterygii</taxon>
        <taxon>Teleostei</taxon>
        <taxon>Neoteleostei</taxon>
        <taxon>Acanthomorphata</taxon>
        <taxon>Eupercaria</taxon>
        <taxon>Perciformes</taxon>
        <taxon>Notothenioidei</taxon>
        <taxon>Nototheniidae</taxon>
        <taxon>Pagothenia</taxon>
    </lineage>
</organism>
<sequence length="55" mass="5921">MSLRIVVLLAVLSGVTGSPSMTHRPEADSAFTTVHPNSVPETVEETELSETVRKI</sequence>
<evidence type="ECO:0000256" key="2">
    <source>
        <dbReference type="SAM" id="SignalP"/>
    </source>
</evidence>
<dbReference type="AlphaFoldDB" id="A0ABD2GUX1"/>
<comment type="caution">
    <text evidence="3">The sequence shown here is derived from an EMBL/GenBank/DDBJ whole genome shotgun (WGS) entry which is preliminary data.</text>
</comment>
<keyword evidence="2" id="KW-0732">Signal</keyword>
<evidence type="ECO:0008006" key="5">
    <source>
        <dbReference type="Google" id="ProtNLM"/>
    </source>
</evidence>